<dbReference type="CDD" id="cd21146">
    <property type="entry name" value="Nip7_N_euk"/>
    <property type="match status" value="1"/>
</dbReference>
<dbReference type="FunFam" id="3.10.450.220:FF:000001">
    <property type="entry name" value="60S ribosome subunit biogenesis protein NIP7 homolog"/>
    <property type="match status" value="1"/>
</dbReference>
<name>A0AAW1PMB4_9CHLO</name>
<gene>
    <name evidence="8" type="ORF">WJX73_007258</name>
</gene>
<keyword evidence="4 6" id="KW-0694">RNA-binding</keyword>
<dbReference type="InterPro" id="IPR015947">
    <property type="entry name" value="PUA-like_sf"/>
</dbReference>
<dbReference type="Gene3D" id="2.30.130.10">
    <property type="entry name" value="PUA domain"/>
    <property type="match status" value="1"/>
</dbReference>
<evidence type="ECO:0000313" key="9">
    <source>
        <dbReference type="Proteomes" id="UP001465755"/>
    </source>
</evidence>
<dbReference type="SUPFAM" id="SSF88802">
    <property type="entry name" value="Pre-PUA domain"/>
    <property type="match status" value="1"/>
</dbReference>
<keyword evidence="5 6" id="KW-0539">Nucleus</keyword>
<evidence type="ECO:0000256" key="5">
    <source>
        <dbReference type="ARBA" id="ARBA00023242"/>
    </source>
</evidence>
<accession>A0AAW1PMB4</accession>
<dbReference type="Pfam" id="PF17833">
    <property type="entry name" value="pre-PUA_NIP7"/>
    <property type="match status" value="1"/>
</dbReference>
<evidence type="ECO:0000256" key="6">
    <source>
        <dbReference type="PIRNR" id="PIRNR017190"/>
    </source>
</evidence>
<dbReference type="InterPro" id="IPR005155">
    <property type="entry name" value="UPF0113_PUA"/>
</dbReference>
<evidence type="ECO:0000259" key="7">
    <source>
        <dbReference type="SMART" id="SM00359"/>
    </source>
</evidence>
<dbReference type="PROSITE" id="PS50890">
    <property type="entry name" value="PUA"/>
    <property type="match status" value="1"/>
</dbReference>
<comment type="subcellular location">
    <subcellularLocation>
        <location evidence="1">Nucleus</location>
        <location evidence="1">Nucleolus</location>
    </subcellularLocation>
</comment>
<dbReference type="Proteomes" id="UP001465755">
    <property type="component" value="Unassembled WGS sequence"/>
</dbReference>
<sequence>MRPLTEEETRAVFEKLHKFLGKNIRHLVDRKDENYVTRLQRNRVLYVRETIMRRATNVARDKLAHMGQCLGKFTHSGKFHLTIGCLDTLATHAKYKVWLKPSAEMSFLYGNNILKSALGRITEFTPAHTGVLVLSMSDIPLGFGVSGKSTAECRTADPSAIVVYHQADVGEYLRSEEDL</sequence>
<dbReference type="EMBL" id="JALJOQ010000012">
    <property type="protein sequence ID" value="KAK9811023.1"/>
    <property type="molecule type" value="Genomic_DNA"/>
</dbReference>
<dbReference type="CDD" id="cd21151">
    <property type="entry name" value="PUA_Nip7-like"/>
    <property type="match status" value="1"/>
</dbReference>
<dbReference type="PIRSF" id="PIRSF017190">
    <property type="entry name" value="Rbsml_synth_fac_NIP7"/>
    <property type="match status" value="1"/>
</dbReference>
<dbReference type="Pfam" id="PF03657">
    <property type="entry name" value="UPF0113"/>
    <property type="match status" value="1"/>
</dbReference>
<keyword evidence="3 6" id="KW-0690">Ribosome biogenesis</keyword>
<reference evidence="8 9" key="1">
    <citation type="journal article" date="2024" name="Nat. Commun.">
        <title>Phylogenomics reveals the evolutionary origins of lichenization in chlorophyte algae.</title>
        <authorList>
            <person name="Puginier C."/>
            <person name="Libourel C."/>
            <person name="Otte J."/>
            <person name="Skaloud P."/>
            <person name="Haon M."/>
            <person name="Grisel S."/>
            <person name="Petersen M."/>
            <person name="Berrin J.G."/>
            <person name="Delaux P.M."/>
            <person name="Dal Grande F."/>
            <person name="Keller J."/>
        </authorList>
    </citation>
    <scope>NUCLEOTIDE SEQUENCE [LARGE SCALE GENOMIC DNA]</scope>
    <source>
        <strain evidence="8 9">SAG 2036</strain>
    </source>
</reference>
<organism evidence="8 9">
    <name type="scientific">Symbiochloris irregularis</name>
    <dbReference type="NCBI Taxonomy" id="706552"/>
    <lineage>
        <taxon>Eukaryota</taxon>
        <taxon>Viridiplantae</taxon>
        <taxon>Chlorophyta</taxon>
        <taxon>core chlorophytes</taxon>
        <taxon>Trebouxiophyceae</taxon>
        <taxon>Trebouxiales</taxon>
        <taxon>Trebouxiaceae</taxon>
        <taxon>Symbiochloris</taxon>
    </lineage>
</organism>
<proteinExistence type="inferred from homology"/>
<dbReference type="InterPro" id="IPR040598">
    <property type="entry name" value="NIP7_N"/>
</dbReference>
<dbReference type="GO" id="GO:0005730">
    <property type="term" value="C:nucleolus"/>
    <property type="evidence" value="ECO:0007669"/>
    <property type="project" value="UniProtKB-SubCell"/>
</dbReference>
<evidence type="ECO:0000256" key="4">
    <source>
        <dbReference type="ARBA" id="ARBA00022884"/>
    </source>
</evidence>
<comment type="similarity">
    <text evidence="2 6">Belongs to the NIP7 family.</text>
</comment>
<protein>
    <recommendedName>
        <fullName evidence="6">60S ribosome subunit biogenesis protein NIP7 homolog</fullName>
    </recommendedName>
</protein>
<dbReference type="InterPro" id="IPR016686">
    <property type="entry name" value="Ribosomal_synth_fac_NIP7"/>
</dbReference>
<dbReference type="InterPro" id="IPR002478">
    <property type="entry name" value="PUA"/>
</dbReference>
<dbReference type="GO" id="GO:0042255">
    <property type="term" value="P:ribosome assembly"/>
    <property type="evidence" value="ECO:0007669"/>
    <property type="project" value="InterPro"/>
</dbReference>
<comment type="function">
    <text evidence="6">Required for proper 27S pre-rRNA processing and 60S ribosome subunit assembly.</text>
</comment>
<dbReference type="InterPro" id="IPR036974">
    <property type="entry name" value="PUA_sf"/>
</dbReference>
<comment type="subunit">
    <text evidence="6">Interacts with pre-ribosome complex.</text>
</comment>
<evidence type="ECO:0000256" key="2">
    <source>
        <dbReference type="ARBA" id="ARBA00009895"/>
    </source>
</evidence>
<keyword evidence="9" id="KW-1185">Reference proteome</keyword>
<dbReference type="PANTHER" id="PTHR23415">
    <property type="entry name" value="CYCLIN-DEPENDENT KINASES REGULATORY SUBUNIT/60S RIBOSOME SUBUNIT BIOGENESIS PROTEIN NIP7"/>
    <property type="match status" value="1"/>
</dbReference>
<evidence type="ECO:0000256" key="1">
    <source>
        <dbReference type="ARBA" id="ARBA00004604"/>
    </source>
</evidence>
<dbReference type="AlphaFoldDB" id="A0AAW1PMB4"/>
<dbReference type="Gene3D" id="3.10.450.220">
    <property type="match status" value="1"/>
</dbReference>
<dbReference type="FunFam" id="2.30.130.10:FF:000002">
    <property type="entry name" value="60S ribosome subunit biogenesis protein NIP7 homolog"/>
    <property type="match status" value="1"/>
</dbReference>
<evidence type="ECO:0000313" key="8">
    <source>
        <dbReference type="EMBL" id="KAK9811023.1"/>
    </source>
</evidence>
<dbReference type="SMART" id="SM00359">
    <property type="entry name" value="PUA"/>
    <property type="match status" value="1"/>
</dbReference>
<feature type="domain" description="PUA" evidence="7">
    <location>
        <begin position="95"/>
        <end position="170"/>
    </location>
</feature>
<dbReference type="GO" id="GO:0003723">
    <property type="term" value="F:RNA binding"/>
    <property type="evidence" value="ECO:0007669"/>
    <property type="project" value="UniProtKB-KW"/>
</dbReference>
<dbReference type="SUPFAM" id="SSF88697">
    <property type="entry name" value="PUA domain-like"/>
    <property type="match status" value="1"/>
</dbReference>
<evidence type="ECO:0000256" key="3">
    <source>
        <dbReference type="ARBA" id="ARBA00022517"/>
    </source>
</evidence>
<dbReference type="InterPro" id="IPR055359">
    <property type="entry name" value="Nip7_N_euk"/>
</dbReference>
<comment type="caution">
    <text evidence="8">The sequence shown here is derived from an EMBL/GenBank/DDBJ whole genome shotgun (WGS) entry which is preliminary data.</text>
</comment>